<reference evidence="2 3" key="1">
    <citation type="submission" date="2021-06" db="EMBL/GenBank/DDBJ databases">
        <title>Whole genome sequences of Flavobacterium sp. KK2020170 and assembly.</title>
        <authorList>
            <person name="Kitahara K."/>
            <person name="Miyoshi S."/>
            <person name="Uesaka K."/>
        </authorList>
    </citation>
    <scope>NUCLEOTIDE SEQUENCE [LARGE SCALE GENOMIC DNA]</scope>
    <source>
        <strain evidence="2 3">KK2020170</strain>
    </source>
</reference>
<protein>
    <submittedName>
        <fullName evidence="2">Uncharacterized protein</fullName>
    </submittedName>
</protein>
<dbReference type="RefSeq" id="WP_221258534.1">
    <property type="nucleotide sequence ID" value="NZ_AP024749.1"/>
</dbReference>
<feature type="transmembrane region" description="Helical" evidence="1">
    <location>
        <begin position="92"/>
        <end position="112"/>
    </location>
</feature>
<evidence type="ECO:0000256" key="1">
    <source>
        <dbReference type="SAM" id="Phobius"/>
    </source>
</evidence>
<name>A0ABM7SE19_9FLAO</name>
<gene>
    <name evidence="2" type="ORF">KK2020170_23250</name>
</gene>
<evidence type="ECO:0000313" key="2">
    <source>
        <dbReference type="EMBL" id="BCY29457.1"/>
    </source>
</evidence>
<dbReference type="EMBL" id="AP024749">
    <property type="protein sequence ID" value="BCY29457.1"/>
    <property type="molecule type" value="Genomic_DNA"/>
</dbReference>
<accession>A0ABM7SE19</accession>
<dbReference type="Proteomes" id="UP000825258">
    <property type="component" value="Chromosome"/>
</dbReference>
<keyword evidence="1" id="KW-1133">Transmembrane helix</keyword>
<organism evidence="2 3">
    <name type="scientific">Flavobacterium okayamense</name>
    <dbReference type="NCBI Taxonomy" id="2830782"/>
    <lineage>
        <taxon>Bacteria</taxon>
        <taxon>Pseudomonadati</taxon>
        <taxon>Bacteroidota</taxon>
        <taxon>Flavobacteriia</taxon>
        <taxon>Flavobacteriales</taxon>
        <taxon>Flavobacteriaceae</taxon>
        <taxon>Flavobacterium</taxon>
    </lineage>
</organism>
<proteinExistence type="predicted"/>
<evidence type="ECO:0000313" key="3">
    <source>
        <dbReference type="Proteomes" id="UP000825258"/>
    </source>
</evidence>
<keyword evidence="1" id="KW-0812">Transmembrane</keyword>
<keyword evidence="3" id="KW-1185">Reference proteome</keyword>
<sequence>MTKHRPKLEDTVSILIEETEELKKIIDFLKNHKPKLNIDSYRIENEKNLSEYRKTIELLKSVLANHLSLAEQLTIKNDESLIKRIEETEKRLLQHQYIAYGLIVFVFFILLFK</sequence>
<keyword evidence="1" id="KW-0472">Membrane</keyword>